<dbReference type="InterPro" id="IPR036390">
    <property type="entry name" value="WH_DNA-bd_sf"/>
</dbReference>
<dbReference type="SMART" id="SM01413">
    <property type="entry name" value="Ribosomal_S19e"/>
    <property type="match status" value="1"/>
</dbReference>
<evidence type="ECO:0000313" key="7">
    <source>
        <dbReference type="Proteomes" id="UP000762676"/>
    </source>
</evidence>
<dbReference type="InterPro" id="IPR001266">
    <property type="entry name" value="Ribosomal_eS19"/>
</dbReference>
<reference evidence="6 7" key="1">
    <citation type="journal article" date="2021" name="Elife">
        <title>Chloroplast acquisition without the gene transfer in kleptoplastic sea slugs, Plakobranchus ocellatus.</title>
        <authorList>
            <person name="Maeda T."/>
            <person name="Takahashi S."/>
            <person name="Yoshida T."/>
            <person name="Shimamura S."/>
            <person name="Takaki Y."/>
            <person name="Nagai Y."/>
            <person name="Toyoda A."/>
            <person name="Suzuki Y."/>
            <person name="Arimoto A."/>
            <person name="Ishii H."/>
            <person name="Satoh N."/>
            <person name="Nishiyama T."/>
            <person name="Hasebe M."/>
            <person name="Maruyama T."/>
            <person name="Minagawa J."/>
            <person name="Obokata J."/>
            <person name="Shigenobu S."/>
        </authorList>
    </citation>
    <scope>NUCLEOTIDE SEQUENCE [LARGE SCALE GENOMIC DNA]</scope>
</reference>
<comment type="caution">
    <text evidence="6">The sequence shown here is derived from an EMBL/GenBank/DDBJ whole genome shotgun (WGS) entry which is preliminary data.</text>
</comment>
<evidence type="ECO:0000256" key="3">
    <source>
        <dbReference type="ARBA" id="ARBA00023274"/>
    </source>
</evidence>
<dbReference type="Proteomes" id="UP000762676">
    <property type="component" value="Unassembled WGS sequence"/>
</dbReference>
<keyword evidence="3" id="KW-0687">Ribonucleoprotein</keyword>
<dbReference type="AlphaFoldDB" id="A0AAV4FZ33"/>
<dbReference type="PROSITE" id="PS00628">
    <property type="entry name" value="RIBOSOMAL_S19E"/>
    <property type="match status" value="1"/>
</dbReference>
<dbReference type="Pfam" id="PF01090">
    <property type="entry name" value="Ribosomal_S19e"/>
    <property type="match status" value="1"/>
</dbReference>
<gene>
    <name evidence="6" type="ORF">ElyMa_003998600</name>
</gene>
<dbReference type="GO" id="GO:0000028">
    <property type="term" value="P:ribosomal small subunit assembly"/>
    <property type="evidence" value="ECO:0007669"/>
    <property type="project" value="TreeGrafter"/>
</dbReference>
<evidence type="ECO:0000256" key="4">
    <source>
        <dbReference type="ARBA" id="ARBA00035143"/>
    </source>
</evidence>
<keyword evidence="2 6" id="KW-0689">Ribosomal protein</keyword>
<evidence type="ECO:0000313" key="6">
    <source>
        <dbReference type="EMBL" id="GFR78597.1"/>
    </source>
</evidence>
<dbReference type="SUPFAM" id="SSF46785">
    <property type="entry name" value="Winged helix' DNA-binding domain"/>
    <property type="match status" value="1"/>
</dbReference>
<organism evidence="6 7">
    <name type="scientific">Elysia marginata</name>
    <dbReference type="NCBI Taxonomy" id="1093978"/>
    <lineage>
        <taxon>Eukaryota</taxon>
        <taxon>Metazoa</taxon>
        <taxon>Spiralia</taxon>
        <taxon>Lophotrochozoa</taxon>
        <taxon>Mollusca</taxon>
        <taxon>Gastropoda</taxon>
        <taxon>Heterobranchia</taxon>
        <taxon>Euthyneura</taxon>
        <taxon>Panpulmonata</taxon>
        <taxon>Sacoglossa</taxon>
        <taxon>Placobranchoidea</taxon>
        <taxon>Plakobranchidae</taxon>
        <taxon>Elysia</taxon>
    </lineage>
</organism>
<proteinExistence type="inferred from homology"/>
<dbReference type="PANTHER" id="PTHR11710">
    <property type="entry name" value="40S RIBOSOMAL PROTEIN S19"/>
    <property type="match status" value="1"/>
</dbReference>
<dbReference type="GO" id="GO:0003735">
    <property type="term" value="F:structural constituent of ribosome"/>
    <property type="evidence" value="ECO:0007669"/>
    <property type="project" value="InterPro"/>
</dbReference>
<dbReference type="FunFam" id="1.10.10.10:FF:000118">
    <property type="entry name" value="40S ribosomal protein S19"/>
    <property type="match status" value="1"/>
</dbReference>
<comment type="similarity">
    <text evidence="1">Belongs to the eukaryotic ribosomal protein eS19 family.</text>
</comment>
<evidence type="ECO:0000256" key="2">
    <source>
        <dbReference type="ARBA" id="ARBA00022980"/>
    </source>
</evidence>
<name>A0AAV4FZ33_9GAST</name>
<dbReference type="EMBL" id="BMAT01008133">
    <property type="protein sequence ID" value="GFR78597.1"/>
    <property type="molecule type" value="Genomic_DNA"/>
</dbReference>
<accession>A0AAV4FZ33</accession>
<evidence type="ECO:0000256" key="5">
    <source>
        <dbReference type="ARBA" id="ARBA00035466"/>
    </source>
</evidence>
<sequence>MSKHSVTLRKKEINTNSASFFAVYRSWYGQFRSKMGISVKDVNAHEFTKALADFLKRTGKVDVPNWADIVKLGRHKELSPYDEDWYFIRAASVARHLYIRAPCGVGALTKIYGGNKRNGTSPSHHCLASANIARKILQSLEGLKMAEIDENTGGRRLTATGRRDLDRIASQIKGGGANPKKSKK</sequence>
<dbReference type="PANTHER" id="PTHR11710:SF0">
    <property type="entry name" value="40S RIBOSOMAL PROTEIN S19"/>
    <property type="match status" value="1"/>
</dbReference>
<dbReference type="GO" id="GO:0003723">
    <property type="term" value="F:RNA binding"/>
    <property type="evidence" value="ECO:0007669"/>
    <property type="project" value="TreeGrafter"/>
</dbReference>
<dbReference type="GO" id="GO:0022627">
    <property type="term" value="C:cytosolic small ribosomal subunit"/>
    <property type="evidence" value="ECO:0007669"/>
    <property type="project" value="TreeGrafter"/>
</dbReference>
<dbReference type="InterPro" id="IPR018277">
    <property type="entry name" value="Ribosomal_eS19_CS"/>
</dbReference>
<dbReference type="GO" id="GO:0006412">
    <property type="term" value="P:translation"/>
    <property type="evidence" value="ECO:0007669"/>
    <property type="project" value="InterPro"/>
</dbReference>
<dbReference type="Gene3D" id="1.10.10.10">
    <property type="entry name" value="Winged helix-like DNA-binding domain superfamily/Winged helix DNA-binding domain"/>
    <property type="match status" value="1"/>
</dbReference>
<keyword evidence="7" id="KW-1185">Reference proteome</keyword>
<dbReference type="InterPro" id="IPR036388">
    <property type="entry name" value="WH-like_DNA-bd_sf"/>
</dbReference>
<evidence type="ECO:0000256" key="1">
    <source>
        <dbReference type="ARBA" id="ARBA00010014"/>
    </source>
</evidence>
<protein>
    <recommendedName>
        <fullName evidence="4">Small ribosomal subunit protein eS19</fullName>
    </recommendedName>
    <alternativeName>
        <fullName evidence="5">40S ribosomal protein S19</fullName>
    </alternativeName>
</protein>